<reference evidence="3" key="1">
    <citation type="journal article" date="2019" name="Int. J. Syst. Evol. Microbiol.">
        <title>The Global Catalogue of Microorganisms (GCM) 10K type strain sequencing project: providing services to taxonomists for standard genome sequencing and annotation.</title>
        <authorList>
            <consortium name="The Broad Institute Genomics Platform"/>
            <consortium name="The Broad Institute Genome Sequencing Center for Infectious Disease"/>
            <person name="Wu L."/>
            <person name="Ma J."/>
        </authorList>
    </citation>
    <scope>NUCLEOTIDE SEQUENCE [LARGE SCALE GENOMIC DNA]</scope>
    <source>
        <strain evidence="3">KCTC 52487</strain>
    </source>
</reference>
<dbReference type="Gene3D" id="2.40.50.90">
    <property type="match status" value="1"/>
</dbReference>
<dbReference type="Pfam" id="PF00565">
    <property type="entry name" value="SNase"/>
    <property type="match status" value="1"/>
</dbReference>
<sequence>MVEIFVLILLAQDVRIIDGDTVEIDAEIIRLENIDTPERGGRAECDAERMLAETATRQLTQILAIGEVTIERSGEDRYGRTLARVFVDGLDAGELLVERGVAVRWEGRRHDWCGDHQ</sequence>
<dbReference type="InterPro" id="IPR002071">
    <property type="entry name" value="Thermonucl_AS"/>
</dbReference>
<feature type="domain" description="TNase-like" evidence="1">
    <location>
        <begin position="15"/>
        <end position="117"/>
    </location>
</feature>
<evidence type="ECO:0000259" key="1">
    <source>
        <dbReference type="PROSITE" id="PS50830"/>
    </source>
</evidence>
<evidence type="ECO:0000313" key="3">
    <source>
        <dbReference type="Proteomes" id="UP001595379"/>
    </source>
</evidence>
<evidence type="ECO:0000313" key="2">
    <source>
        <dbReference type="EMBL" id="MFC2925015.1"/>
    </source>
</evidence>
<dbReference type="RefSeq" id="WP_343163898.1">
    <property type="nucleotide sequence ID" value="NZ_JBHRSV010000001.1"/>
</dbReference>
<gene>
    <name evidence="2" type="ORF">ACFOOR_02730</name>
</gene>
<protein>
    <submittedName>
        <fullName evidence="2">Thermonuclease family protein</fullName>
    </submittedName>
</protein>
<dbReference type="EMBL" id="JBHRSV010000001">
    <property type="protein sequence ID" value="MFC2925015.1"/>
    <property type="molecule type" value="Genomic_DNA"/>
</dbReference>
<name>A0ABV6ZU98_9PROT</name>
<dbReference type="SMART" id="SM00318">
    <property type="entry name" value="SNc"/>
    <property type="match status" value="1"/>
</dbReference>
<proteinExistence type="predicted"/>
<dbReference type="PROSITE" id="PS50830">
    <property type="entry name" value="TNASE_3"/>
    <property type="match status" value="1"/>
</dbReference>
<comment type="caution">
    <text evidence="2">The sequence shown here is derived from an EMBL/GenBank/DDBJ whole genome shotgun (WGS) entry which is preliminary data.</text>
</comment>
<dbReference type="SUPFAM" id="SSF50199">
    <property type="entry name" value="Staphylococcal nuclease"/>
    <property type="match status" value="1"/>
</dbReference>
<dbReference type="Proteomes" id="UP001595379">
    <property type="component" value="Unassembled WGS sequence"/>
</dbReference>
<keyword evidence="3" id="KW-1185">Reference proteome</keyword>
<organism evidence="2 3">
    <name type="scientific">Hyphobacterium vulgare</name>
    <dbReference type="NCBI Taxonomy" id="1736751"/>
    <lineage>
        <taxon>Bacteria</taxon>
        <taxon>Pseudomonadati</taxon>
        <taxon>Pseudomonadota</taxon>
        <taxon>Alphaproteobacteria</taxon>
        <taxon>Maricaulales</taxon>
        <taxon>Maricaulaceae</taxon>
        <taxon>Hyphobacterium</taxon>
    </lineage>
</organism>
<dbReference type="InterPro" id="IPR016071">
    <property type="entry name" value="Staphylococal_nuclease_OB-fold"/>
</dbReference>
<dbReference type="InterPro" id="IPR035437">
    <property type="entry name" value="SNase_OB-fold_sf"/>
</dbReference>
<accession>A0ABV6ZU98</accession>
<dbReference type="PROSITE" id="PS01284">
    <property type="entry name" value="TNASE_2"/>
    <property type="match status" value="1"/>
</dbReference>